<evidence type="ECO:0000313" key="2">
    <source>
        <dbReference type="EMBL" id="CCG00558.1"/>
    </source>
</evidence>
<keyword evidence="1" id="KW-0812">Transmembrane</keyword>
<keyword evidence="1" id="KW-0472">Membrane</keyword>
<organism evidence="2">
    <name type="scientific">uncultured Flavobacteriia bacterium</name>
    <dbReference type="NCBI Taxonomy" id="212695"/>
    <lineage>
        <taxon>Bacteria</taxon>
        <taxon>Pseudomonadati</taxon>
        <taxon>Bacteroidota</taxon>
        <taxon>Flavobacteriia</taxon>
        <taxon>environmental samples</taxon>
    </lineage>
</organism>
<proteinExistence type="predicted"/>
<name>H6RHP7_9BACT</name>
<gene>
    <name evidence="2" type="ORF">VIS_S3DGC10024</name>
</gene>
<reference evidence="2" key="2">
    <citation type="submission" date="2012-02" db="EMBL/GenBank/DDBJ databases">
        <authorList>
            <person name="Genoscope - CEA"/>
        </authorList>
    </citation>
    <scope>NUCLEOTIDE SEQUENCE</scope>
</reference>
<keyword evidence="1" id="KW-1133">Transmembrane helix</keyword>
<reference evidence="2" key="1">
    <citation type="journal article" date="2012" name="Environ. Microbiol.">
        <title>Genomic content of uncultured Bacteroidetes from contrasting oceanic provinces in the North Atlantic Ocean.</title>
        <authorList>
            <person name="Gomez-Pereira P.R."/>
            <person name="Schuler M."/>
            <person name="Fuchs B.M."/>
            <person name="Bennke C."/>
            <person name="Teeling H."/>
            <person name="Waldmann J."/>
            <person name="Richter M."/>
            <person name="Barbe V."/>
            <person name="Bataille E."/>
            <person name="Glockner F.O."/>
            <person name="Amann R."/>
        </authorList>
    </citation>
    <scope>NUCLEOTIDE SEQUENCE</scope>
</reference>
<feature type="transmembrane region" description="Helical" evidence="1">
    <location>
        <begin position="60"/>
        <end position="77"/>
    </location>
</feature>
<sequence length="223" mass="25104">MIYALPIFAVILSFFGVFLFQPKSKQLLKLFLAFSGAFLLSVLIFELFPELYEHQDPKQMGLFILLGILLQIVLEFFSKGAEHGHVHLDTKSTKIPWMLFVSLSIHAFLEGIPVVNHHHLLYGIVIHKITIAVILSIFILKTNIKFYQALLVMTLFSIMTPLGSLFYSSYPLPPLWSSALSALVTGVLLHIATVILFESSEGHSFNLRKILVIVLGITTAYFL</sequence>
<dbReference type="EMBL" id="FO117611">
    <property type="protein sequence ID" value="CCG00558.1"/>
    <property type="molecule type" value="Genomic_DNA"/>
</dbReference>
<protein>
    <submittedName>
        <fullName evidence="2">ZIP family metal transporter</fullName>
    </submittedName>
</protein>
<feature type="transmembrane region" description="Helical" evidence="1">
    <location>
        <begin position="121"/>
        <end position="140"/>
    </location>
</feature>
<accession>H6RHP7</accession>
<evidence type="ECO:0000256" key="1">
    <source>
        <dbReference type="SAM" id="Phobius"/>
    </source>
</evidence>
<feature type="transmembrane region" description="Helical" evidence="1">
    <location>
        <begin position="30"/>
        <end position="48"/>
    </location>
</feature>
<feature type="transmembrane region" description="Helical" evidence="1">
    <location>
        <begin position="97"/>
        <end position="115"/>
    </location>
</feature>
<feature type="transmembrane region" description="Helical" evidence="1">
    <location>
        <begin position="147"/>
        <end position="167"/>
    </location>
</feature>
<dbReference type="AlphaFoldDB" id="H6RHP7"/>
<feature type="transmembrane region" description="Helical" evidence="1">
    <location>
        <begin position="179"/>
        <end position="198"/>
    </location>
</feature>
<feature type="transmembrane region" description="Helical" evidence="1">
    <location>
        <begin position="6"/>
        <end position="23"/>
    </location>
</feature>
<feature type="transmembrane region" description="Helical" evidence="1">
    <location>
        <begin position="205"/>
        <end position="222"/>
    </location>
</feature>